<sequence>MSRPKPLSRRERGWGEDTVFRALPSARLLVTGFGEGRQRGRGSAPRLGQTSCLTRRRGTSLCRSPPIPSHAAASASRHHDLDQVRQFFKAWRGCARQESPLPVPPTQEHLKSGPRVPGQDLTRHGCRVRAPMDGFTACPAPAPAGRSHAKIKAPANQALIEQPAFFTQKPGLTSRWMRRPEISPHAPVERSPPPWPSFP</sequence>
<organism evidence="2 3">
    <name type="scientific">Xanthomonas hortorum pv. carotae</name>
    <dbReference type="NCBI Taxonomy" id="487904"/>
    <lineage>
        <taxon>Bacteria</taxon>
        <taxon>Pseudomonadati</taxon>
        <taxon>Pseudomonadota</taxon>
        <taxon>Gammaproteobacteria</taxon>
        <taxon>Lysobacterales</taxon>
        <taxon>Lysobacteraceae</taxon>
        <taxon>Xanthomonas</taxon>
    </lineage>
</organism>
<reference evidence="2 3" key="1">
    <citation type="submission" date="2020-07" db="EMBL/GenBank/DDBJ databases">
        <authorList>
            <person name="Pothier F. J."/>
        </authorList>
    </citation>
    <scope>NUCLEOTIDE SEQUENCE [LARGE SCALE GENOMIC DNA]</scope>
    <source>
        <strain evidence="2 3">CFBP 7900</strain>
    </source>
</reference>
<feature type="compositionally biased region" description="Pro residues" evidence="1">
    <location>
        <begin position="190"/>
        <end position="199"/>
    </location>
</feature>
<evidence type="ECO:0000256" key="1">
    <source>
        <dbReference type="SAM" id="MobiDB-lite"/>
    </source>
</evidence>
<feature type="region of interest" description="Disordered" evidence="1">
    <location>
        <begin position="176"/>
        <end position="199"/>
    </location>
</feature>
<evidence type="ECO:0000313" key="2">
    <source>
        <dbReference type="EMBL" id="CAD0334755.1"/>
    </source>
</evidence>
<feature type="region of interest" description="Disordered" evidence="1">
    <location>
        <begin position="98"/>
        <end position="121"/>
    </location>
</feature>
<dbReference type="EMBL" id="CAJDKC010000003">
    <property type="protein sequence ID" value="CAD0334765.1"/>
    <property type="molecule type" value="Genomic_DNA"/>
</dbReference>
<dbReference type="EMBL" id="CAJDKC010000003">
    <property type="protein sequence ID" value="CAD0334755.1"/>
    <property type="molecule type" value="Genomic_DNA"/>
</dbReference>
<dbReference type="AlphaFoldDB" id="A0A6V7DHV8"/>
<feature type="region of interest" description="Disordered" evidence="1">
    <location>
        <begin position="34"/>
        <end position="78"/>
    </location>
</feature>
<accession>A0A6V7DHV8</accession>
<name>A0A6V7DHV8_9XANT</name>
<proteinExistence type="predicted"/>
<gene>
    <name evidence="2" type="ORF">CFBP7900_21530</name>
</gene>
<protein>
    <submittedName>
        <fullName evidence="2">Uncharacterized protein</fullName>
    </submittedName>
</protein>
<dbReference type="Proteomes" id="UP000587508">
    <property type="component" value="Unassembled WGS sequence"/>
</dbReference>
<comment type="caution">
    <text evidence="2">The sequence shown here is derived from an EMBL/GenBank/DDBJ whole genome shotgun (WGS) entry which is preliminary data.</text>
</comment>
<evidence type="ECO:0000313" key="3">
    <source>
        <dbReference type="Proteomes" id="UP000587508"/>
    </source>
</evidence>